<dbReference type="AlphaFoldDB" id="A0A8S9GXX6"/>
<dbReference type="EMBL" id="QGKW02001988">
    <property type="protein sequence ID" value="KAF2551361.1"/>
    <property type="molecule type" value="Genomic_DNA"/>
</dbReference>
<sequence length="162" mass="18968">MVERSSSFEVERTWPGVLLLEVTYSLQHEMGQESLIHKHRYVLVDINQAIDKSCYEEKPICRVKRAPNQKLILNHKLKTSIHQRACECCRVNLKSPWEVDYNNMNQWIVKEDLTCVLRLEVTLLLRCNTKCARSLPSSIELPFFSGPEEGKLHSIHWGCIRY</sequence>
<organism evidence="1 2">
    <name type="scientific">Brassica cretica</name>
    <name type="common">Mustard</name>
    <dbReference type="NCBI Taxonomy" id="69181"/>
    <lineage>
        <taxon>Eukaryota</taxon>
        <taxon>Viridiplantae</taxon>
        <taxon>Streptophyta</taxon>
        <taxon>Embryophyta</taxon>
        <taxon>Tracheophyta</taxon>
        <taxon>Spermatophyta</taxon>
        <taxon>Magnoliopsida</taxon>
        <taxon>eudicotyledons</taxon>
        <taxon>Gunneridae</taxon>
        <taxon>Pentapetalae</taxon>
        <taxon>rosids</taxon>
        <taxon>malvids</taxon>
        <taxon>Brassicales</taxon>
        <taxon>Brassicaceae</taxon>
        <taxon>Brassiceae</taxon>
        <taxon>Brassica</taxon>
    </lineage>
</organism>
<protein>
    <submittedName>
        <fullName evidence="1">Uncharacterized protein</fullName>
    </submittedName>
</protein>
<name>A0A8S9GXX6_BRACR</name>
<evidence type="ECO:0000313" key="2">
    <source>
        <dbReference type="Proteomes" id="UP000712281"/>
    </source>
</evidence>
<accession>A0A8S9GXX6</accession>
<gene>
    <name evidence="1" type="ORF">F2Q68_00033646</name>
</gene>
<dbReference type="OrthoDB" id="10416370at2759"/>
<evidence type="ECO:0000313" key="1">
    <source>
        <dbReference type="EMBL" id="KAF2551361.1"/>
    </source>
</evidence>
<comment type="caution">
    <text evidence="1">The sequence shown here is derived from an EMBL/GenBank/DDBJ whole genome shotgun (WGS) entry which is preliminary data.</text>
</comment>
<proteinExistence type="predicted"/>
<reference evidence="1" key="1">
    <citation type="submission" date="2019-12" db="EMBL/GenBank/DDBJ databases">
        <title>Genome sequencing and annotation of Brassica cretica.</title>
        <authorList>
            <person name="Studholme D.J."/>
            <person name="Sarris P.F."/>
        </authorList>
    </citation>
    <scope>NUCLEOTIDE SEQUENCE</scope>
    <source>
        <strain evidence="1">PFS-001/15</strain>
        <tissue evidence="1">Leaf</tissue>
    </source>
</reference>
<dbReference type="Proteomes" id="UP000712281">
    <property type="component" value="Unassembled WGS sequence"/>
</dbReference>